<dbReference type="AlphaFoldDB" id="A0A7C1E6G3"/>
<comment type="caution">
    <text evidence="1">The sequence shown here is derived from an EMBL/GenBank/DDBJ whole genome shotgun (WGS) entry which is preliminary data.</text>
</comment>
<reference evidence="1" key="1">
    <citation type="journal article" date="2020" name="mSystems">
        <title>Genome- and Community-Level Interaction Insights into Carbon Utilization and Element Cycling Functions of Hydrothermarchaeota in Hydrothermal Sediment.</title>
        <authorList>
            <person name="Zhou Z."/>
            <person name="Liu Y."/>
            <person name="Xu W."/>
            <person name="Pan J."/>
            <person name="Luo Z.H."/>
            <person name="Li M."/>
        </authorList>
    </citation>
    <scope>NUCLEOTIDE SEQUENCE [LARGE SCALE GENOMIC DNA]</scope>
    <source>
        <strain evidence="1">SpSt-123</strain>
    </source>
</reference>
<evidence type="ECO:0000313" key="1">
    <source>
        <dbReference type="EMBL" id="HDS11263.1"/>
    </source>
</evidence>
<protein>
    <submittedName>
        <fullName evidence="1">Uncharacterized protein</fullName>
    </submittedName>
</protein>
<accession>A0A7C1E6G3</accession>
<gene>
    <name evidence="1" type="ORF">ENO04_06625</name>
</gene>
<name>A0A7C1E6G3_9CREN</name>
<sequence length="195" mass="21783">MIGCSDLVAMKKILGDVWGEPAEALAVAIGALRESYGRVALSRLTGLTERRVRSIKESLEKKCLNQSKECAQSLMSTLNKLKVTRTRIDDKTLICIHPLHDELLSIAESRIVYLRDLVVIQLRTPGSLEIIGLKINNEYRIPGLPQQLSELYIYKVSSTTVPNNSLFTLWSSYKELIGEAALINALAILCEQPRM</sequence>
<organism evidence="1">
    <name type="scientific">Fervidicoccus fontis</name>
    <dbReference type="NCBI Taxonomy" id="683846"/>
    <lineage>
        <taxon>Archaea</taxon>
        <taxon>Thermoproteota</taxon>
        <taxon>Thermoprotei</taxon>
        <taxon>Fervidicoccales</taxon>
        <taxon>Fervidicoccaceae</taxon>
        <taxon>Fervidicoccus</taxon>
    </lineage>
</organism>
<proteinExistence type="predicted"/>
<dbReference type="EMBL" id="DSDY01000198">
    <property type="protein sequence ID" value="HDS11263.1"/>
    <property type="molecule type" value="Genomic_DNA"/>
</dbReference>